<dbReference type="Pfam" id="PF03703">
    <property type="entry name" value="bPH_2"/>
    <property type="match status" value="3"/>
</dbReference>
<dbReference type="PANTHER" id="PTHR34473:SF2">
    <property type="entry name" value="UPF0699 TRANSMEMBRANE PROTEIN YDBT"/>
    <property type="match status" value="1"/>
</dbReference>
<accession>A0AA37XFG4</accession>
<feature type="compositionally biased region" description="Low complexity" evidence="1">
    <location>
        <begin position="183"/>
        <end position="197"/>
    </location>
</feature>
<evidence type="ECO:0000313" key="5">
    <source>
        <dbReference type="Proteomes" id="UP001157161"/>
    </source>
</evidence>
<feature type="transmembrane region" description="Helical" evidence="2">
    <location>
        <begin position="264"/>
        <end position="281"/>
    </location>
</feature>
<keyword evidence="5" id="KW-1185">Reference proteome</keyword>
<comment type="caution">
    <text evidence="4">The sequence shown here is derived from an EMBL/GenBank/DDBJ whole genome shotgun (WGS) entry which is preliminary data.</text>
</comment>
<keyword evidence="2" id="KW-0812">Transmembrane</keyword>
<reference evidence="4" key="2">
    <citation type="submission" date="2023-02" db="EMBL/GenBank/DDBJ databases">
        <authorList>
            <person name="Sun Q."/>
            <person name="Mori K."/>
        </authorList>
    </citation>
    <scope>NUCLEOTIDE SEQUENCE</scope>
    <source>
        <strain evidence="4">NBRC 112290</strain>
    </source>
</reference>
<evidence type="ECO:0000259" key="3">
    <source>
        <dbReference type="Pfam" id="PF03703"/>
    </source>
</evidence>
<dbReference type="AlphaFoldDB" id="A0AA37XFG4"/>
<reference evidence="4" key="1">
    <citation type="journal article" date="2014" name="Int. J. Syst. Evol. Microbiol.">
        <title>Complete genome sequence of Corynebacterium casei LMG S-19264T (=DSM 44701T), isolated from a smear-ripened cheese.</title>
        <authorList>
            <consortium name="US DOE Joint Genome Institute (JGI-PGF)"/>
            <person name="Walter F."/>
            <person name="Albersmeier A."/>
            <person name="Kalinowski J."/>
            <person name="Ruckert C."/>
        </authorList>
    </citation>
    <scope>NUCLEOTIDE SEQUENCE</scope>
    <source>
        <strain evidence="4">NBRC 112290</strain>
    </source>
</reference>
<organism evidence="4 5">
    <name type="scientific">Litorihabitans aurantiacus</name>
    <dbReference type="NCBI Taxonomy" id="1930061"/>
    <lineage>
        <taxon>Bacteria</taxon>
        <taxon>Bacillati</taxon>
        <taxon>Actinomycetota</taxon>
        <taxon>Actinomycetes</taxon>
        <taxon>Micrococcales</taxon>
        <taxon>Beutenbergiaceae</taxon>
        <taxon>Litorihabitans</taxon>
    </lineage>
</organism>
<dbReference type="InterPro" id="IPR005182">
    <property type="entry name" value="YdbS-like_PH"/>
</dbReference>
<proteinExistence type="predicted"/>
<feature type="domain" description="YdbS-like PH" evidence="3">
    <location>
        <begin position="288"/>
        <end position="362"/>
    </location>
</feature>
<dbReference type="Proteomes" id="UP001157161">
    <property type="component" value="Unassembled WGS sequence"/>
</dbReference>
<sequence>MTAPADPGGPTEPGAPDADGVRWRHLHRVTPLLNAWKVAVAIIAVFLFQGLDDVLRIGLPPLTLVLVLAGAVVLATVIGLIYSYLAWRRTTFAITPDAVVLRSGVLFRKERVARLTRIQAVEITQPILGRIFGFSGIRVESAGGSEANMSLAYLTADEGADVRNEVLARAAGLDLDGDPATQEAAATDGDGAPTDGASTGGAGAPATRAPAAPLLAPEAPEHPVLAVGASRLLVSLLAHGATVTVLLAVVALVVVVVLGEGGRWLFSAFLPLLGVLAFLWGRFTGEFNFRLATSPDGLRVRQGLLETKARTIPPGRVQALVVQQGPIWRALGWWRVRVTLASQGNAADGSETSDVLLPVGTRADVETVLELAIPELAASDRPALGAGLVGMDDGEGWVPSPRRTRFLDPLAYRRNAFLVMDHVIALRTGRIFRQLSLVPHERTQSLGVTQGPLERRLRVVSFRAHSSGSIEPTLPHLDDEVAARLMVEQADRARIARGSAGPERWMRRGPVTQGPDAG</sequence>
<keyword evidence="2" id="KW-1133">Transmembrane helix</keyword>
<evidence type="ECO:0000313" key="4">
    <source>
        <dbReference type="EMBL" id="GMA32444.1"/>
    </source>
</evidence>
<dbReference type="EMBL" id="BSUM01000001">
    <property type="protein sequence ID" value="GMA32444.1"/>
    <property type="molecule type" value="Genomic_DNA"/>
</dbReference>
<keyword evidence="2" id="KW-0472">Membrane</keyword>
<protein>
    <recommendedName>
        <fullName evidence="3">YdbS-like PH domain-containing protein</fullName>
    </recommendedName>
</protein>
<feature type="region of interest" description="Disordered" evidence="1">
    <location>
        <begin position="496"/>
        <end position="518"/>
    </location>
</feature>
<evidence type="ECO:0000256" key="1">
    <source>
        <dbReference type="SAM" id="MobiDB-lite"/>
    </source>
</evidence>
<feature type="domain" description="YdbS-like PH" evidence="3">
    <location>
        <begin position="87"/>
        <end position="165"/>
    </location>
</feature>
<dbReference type="RefSeq" id="WP_284251136.1">
    <property type="nucleotide sequence ID" value="NZ_BSUM01000001.1"/>
</dbReference>
<dbReference type="InterPro" id="IPR014529">
    <property type="entry name" value="UCP026631"/>
</dbReference>
<feature type="transmembrane region" description="Helical" evidence="2">
    <location>
        <begin position="32"/>
        <end position="51"/>
    </location>
</feature>
<feature type="transmembrane region" description="Helical" evidence="2">
    <location>
        <begin position="232"/>
        <end position="258"/>
    </location>
</feature>
<dbReference type="PIRSF" id="PIRSF026631">
    <property type="entry name" value="UCP026631"/>
    <property type="match status" value="1"/>
</dbReference>
<feature type="transmembrane region" description="Helical" evidence="2">
    <location>
        <begin position="63"/>
        <end position="85"/>
    </location>
</feature>
<name>A0AA37XFG4_9MICO</name>
<feature type="domain" description="YdbS-like PH" evidence="3">
    <location>
        <begin position="412"/>
        <end position="485"/>
    </location>
</feature>
<dbReference type="PANTHER" id="PTHR34473">
    <property type="entry name" value="UPF0699 TRANSMEMBRANE PROTEIN YDBS"/>
    <property type="match status" value="1"/>
</dbReference>
<feature type="region of interest" description="Disordered" evidence="1">
    <location>
        <begin position="177"/>
        <end position="209"/>
    </location>
</feature>
<gene>
    <name evidence="4" type="ORF">GCM10025875_24360</name>
</gene>
<evidence type="ECO:0000256" key="2">
    <source>
        <dbReference type="SAM" id="Phobius"/>
    </source>
</evidence>